<protein>
    <submittedName>
        <fullName evidence="2">Uncharacterized protein</fullName>
    </submittedName>
</protein>
<proteinExistence type="predicted"/>
<evidence type="ECO:0000313" key="3">
    <source>
        <dbReference type="Proteomes" id="UP001150238"/>
    </source>
</evidence>
<dbReference type="Proteomes" id="UP001150238">
    <property type="component" value="Unassembled WGS sequence"/>
</dbReference>
<organism evidence="2 3">
    <name type="scientific">Lentinula lateritia</name>
    <dbReference type="NCBI Taxonomy" id="40482"/>
    <lineage>
        <taxon>Eukaryota</taxon>
        <taxon>Fungi</taxon>
        <taxon>Dikarya</taxon>
        <taxon>Basidiomycota</taxon>
        <taxon>Agaricomycotina</taxon>
        <taxon>Agaricomycetes</taxon>
        <taxon>Agaricomycetidae</taxon>
        <taxon>Agaricales</taxon>
        <taxon>Marasmiineae</taxon>
        <taxon>Omphalotaceae</taxon>
        <taxon>Lentinula</taxon>
    </lineage>
</organism>
<reference evidence="2" key="1">
    <citation type="submission" date="2022-08" db="EMBL/GenBank/DDBJ databases">
        <authorList>
            <consortium name="DOE Joint Genome Institute"/>
            <person name="Min B."/>
            <person name="Riley R."/>
            <person name="Sierra-Patev S."/>
            <person name="Naranjo-Ortiz M."/>
            <person name="Looney B."/>
            <person name="Konkel Z."/>
            <person name="Slot J.C."/>
            <person name="Sakamoto Y."/>
            <person name="Steenwyk J.L."/>
            <person name="Rokas A."/>
            <person name="Carro J."/>
            <person name="Camarero S."/>
            <person name="Ferreira P."/>
            <person name="Molpeceres G."/>
            <person name="Ruiz-Duenas F.J."/>
            <person name="Serrano A."/>
            <person name="Henrissat B."/>
            <person name="Drula E."/>
            <person name="Hughes K.W."/>
            <person name="Mata J.L."/>
            <person name="Ishikawa N.K."/>
            <person name="Vargas-Isla R."/>
            <person name="Ushijima S."/>
            <person name="Smith C.A."/>
            <person name="Ahrendt S."/>
            <person name="Andreopoulos W."/>
            <person name="He G."/>
            <person name="Labutti K."/>
            <person name="Lipzen A."/>
            <person name="Ng V."/>
            <person name="Sandor L."/>
            <person name="Barry K."/>
            <person name="Martinez A.T."/>
            <person name="Xiao Y."/>
            <person name="Gibbons J.G."/>
            <person name="Terashima K."/>
            <person name="Hibbett D.S."/>
            <person name="Grigoriev I.V."/>
        </authorList>
    </citation>
    <scope>NUCLEOTIDE SEQUENCE</scope>
    <source>
        <strain evidence="2">Sp2 HRB7682 ss15</strain>
    </source>
</reference>
<sequence length="234" mass="26426">MRRRRNDSIMQPCRCRECLAQNPEGSLVSYTVLNTHRHRERLRGAFPSSVRGETAETEKPDTLGVEPAGDTPSESQTSSKGKGKAGFDVETKIDQDINFSPQAIIHEIDVRMETLYHSEDRLTFINEPSPHLPFVFPNPETLPQVNSGHFALDTTKLPNRRLLDAEARFCGLLKTIQTMPSGERSTGETDVEDELFLALNKIHRIKERQWRSQAYPDGRGGSTFDNSMYSLPLP</sequence>
<feature type="region of interest" description="Disordered" evidence="1">
    <location>
        <begin position="213"/>
        <end position="234"/>
    </location>
</feature>
<evidence type="ECO:0000313" key="2">
    <source>
        <dbReference type="EMBL" id="KAJ4469379.1"/>
    </source>
</evidence>
<gene>
    <name evidence="2" type="ORF">C8J55DRAFT_492091</name>
</gene>
<feature type="region of interest" description="Disordered" evidence="1">
    <location>
        <begin position="43"/>
        <end position="85"/>
    </location>
</feature>
<evidence type="ECO:0000256" key="1">
    <source>
        <dbReference type="SAM" id="MobiDB-lite"/>
    </source>
</evidence>
<dbReference type="AlphaFoldDB" id="A0A9W9DH85"/>
<accession>A0A9W9DH85</accession>
<name>A0A9W9DH85_9AGAR</name>
<reference evidence="2" key="2">
    <citation type="journal article" date="2023" name="Proc. Natl. Acad. Sci. U.S.A.">
        <title>A global phylogenomic analysis of the shiitake genus Lentinula.</title>
        <authorList>
            <person name="Sierra-Patev S."/>
            <person name="Min B."/>
            <person name="Naranjo-Ortiz M."/>
            <person name="Looney B."/>
            <person name="Konkel Z."/>
            <person name="Slot J.C."/>
            <person name="Sakamoto Y."/>
            <person name="Steenwyk J.L."/>
            <person name="Rokas A."/>
            <person name="Carro J."/>
            <person name="Camarero S."/>
            <person name="Ferreira P."/>
            <person name="Molpeceres G."/>
            <person name="Ruiz-Duenas F.J."/>
            <person name="Serrano A."/>
            <person name="Henrissat B."/>
            <person name="Drula E."/>
            <person name="Hughes K.W."/>
            <person name="Mata J.L."/>
            <person name="Ishikawa N.K."/>
            <person name="Vargas-Isla R."/>
            <person name="Ushijima S."/>
            <person name="Smith C.A."/>
            <person name="Donoghue J."/>
            <person name="Ahrendt S."/>
            <person name="Andreopoulos W."/>
            <person name="He G."/>
            <person name="LaButti K."/>
            <person name="Lipzen A."/>
            <person name="Ng V."/>
            <person name="Riley R."/>
            <person name="Sandor L."/>
            <person name="Barry K."/>
            <person name="Martinez A.T."/>
            <person name="Xiao Y."/>
            <person name="Gibbons J.G."/>
            <person name="Terashima K."/>
            <person name="Grigoriev I.V."/>
            <person name="Hibbett D."/>
        </authorList>
    </citation>
    <scope>NUCLEOTIDE SEQUENCE</scope>
    <source>
        <strain evidence="2">Sp2 HRB7682 ss15</strain>
    </source>
</reference>
<feature type="compositionally biased region" description="Polar residues" evidence="1">
    <location>
        <begin position="223"/>
        <end position="234"/>
    </location>
</feature>
<dbReference type="EMBL" id="JANVFS010000035">
    <property type="protein sequence ID" value="KAJ4469379.1"/>
    <property type="molecule type" value="Genomic_DNA"/>
</dbReference>
<comment type="caution">
    <text evidence="2">The sequence shown here is derived from an EMBL/GenBank/DDBJ whole genome shotgun (WGS) entry which is preliminary data.</text>
</comment>